<dbReference type="Gene3D" id="1.10.150.240">
    <property type="entry name" value="Putative phosphatase, domain 2"/>
    <property type="match status" value="1"/>
</dbReference>
<evidence type="ECO:0000256" key="4">
    <source>
        <dbReference type="ARBA" id="ARBA00013078"/>
    </source>
</evidence>
<evidence type="ECO:0000313" key="6">
    <source>
        <dbReference type="EMBL" id="KXA32000.1"/>
    </source>
</evidence>
<dbReference type="STRING" id="28128.HMPREF3226_02851"/>
<dbReference type="NCBIfam" id="TIGR01549">
    <property type="entry name" value="HAD-SF-IA-v1"/>
    <property type="match status" value="1"/>
</dbReference>
<gene>
    <name evidence="6" type="ORF">HMPREF3226_02851</name>
</gene>
<dbReference type="OrthoDB" id="1315649at2"/>
<evidence type="ECO:0000256" key="3">
    <source>
        <dbReference type="ARBA" id="ARBA00006171"/>
    </source>
</evidence>
<reference evidence="7" key="1">
    <citation type="submission" date="2016-01" db="EMBL/GenBank/DDBJ databases">
        <authorList>
            <person name="Mitreva M."/>
            <person name="Pepin K.H."/>
            <person name="Mihindukulasuriya K.A."/>
            <person name="Fulton R."/>
            <person name="Fronick C."/>
            <person name="O'Laughlin M."/>
            <person name="Miner T."/>
            <person name="Herter B."/>
            <person name="Rosa B.A."/>
            <person name="Cordes M."/>
            <person name="Tomlinson C."/>
            <person name="Wollam A."/>
            <person name="Palsikar V.B."/>
            <person name="Mardis E.R."/>
            <person name="Wilson R.K."/>
        </authorList>
    </citation>
    <scope>NUCLEOTIDE SEQUENCE [LARGE SCALE GENOMIC DNA]</scope>
    <source>
        <strain evidence="7">MJR7716</strain>
    </source>
</reference>
<feature type="transmembrane region" description="Helical" evidence="5">
    <location>
        <begin position="21"/>
        <end position="44"/>
    </location>
</feature>
<dbReference type="Gene3D" id="3.40.50.1000">
    <property type="entry name" value="HAD superfamily/HAD-like"/>
    <property type="match status" value="1"/>
</dbReference>
<evidence type="ECO:0000313" key="7">
    <source>
        <dbReference type="Proteomes" id="UP000070533"/>
    </source>
</evidence>
<dbReference type="eggNOG" id="COG0546">
    <property type="taxonomic scope" value="Bacteria"/>
</dbReference>
<evidence type="ECO:0000256" key="1">
    <source>
        <dbReference type="ARBA" id="ARBA00000830"/>
    </source>
</evidence>
<accession>A0A133PT25</accession>
<dbReference type="PANTHER" id="PTHR43434">
    <property type="entry name" value="PHOSPHOGLYCOLATE PHOSPHATASE"/>
    <property type="match status" value="1"/>
</dbReference>
<dbReference type="GO" id="GO:0008967">
    <property type="term" value="F:phosphoglycolate phosphatase activity"/>
    <property type="evidence" value="ECO:0007669"/>
    <property type="project" value="UniProtKB-EC"/>
</dbReference>
<comment type="similarity">
    <text evidence="3">Belongs to the HAD-like hydrolase superfamily. CbbY/CbbZ/Gph/YieH family.</text>
</comment>
<dbReference type="RefSeq" id="WP_060941460.1">
    <property type="nucleotide sequence ID" value="NZ_KQ957345.1"/>
</dbReference>
<comment type="pathway">
    <text evidence="2">Organic acid metabolism; glycolate biosynthesis; glycolate from 2-phosphoglycolate: step 1/1.</text>
</comment>
<evidence type="ECO:0000256" key="2">
    <source>
        <dbReference type="ARBA" id="ARBA00004818"/>
    </source>
</evidence>
<dbReference type="Proteomes" id="UP000070533">
    <property type="component" value="Unassembled WGS sequence"/>
</dbReference>
<dbReference type="PANTHER" id="PTHR43434:SF1">
    <property type="entry name" value="PHOSPHOGLYCOLATE PHOSPHATASE"/>
    <property type="match status" value="1"/>
</dbReference>
<dbReference type="InterPro" id="IPR023198">
    <property type="entry name" value="PGP-like_dom2"/>
</dbReference>
<keyword evidence="6" id="KW-0378">Hydrolase</keyword>
<dbReference type="GO" id="GO:0005829">
    <property type="term" value="C:cytosol"/>
    <property type="evidence" value="ECO:0007669"/>
    <property type="project" value="TreeGrafter"/>
</dbReference>
<dbReference type="InterPro" id="IPR006439">
    <property type="entry name" value="HAD-SF_hydro_IA"/>
</dbReference>
<keyword evidence="5" id="KW-0812">Transmembrane</keyword>
<proteinExistence type="inferred from homology"/>
<organism evidence="6 7">
    <name type="scientific">Prevotella corporis</name>
    <dbReference type="NCBI Taxonomy" id="28128"/>
    <lineage>
        <taxon>Bacteria</taxon>
        <taxon>Pseudomonadati</taxon>
        <taxon>Bacteroidota</taxon>
        <taxon>Bacteroidia</taxon>
        <taxon>Bacteroidales</taxon>
        <taxon>Prevotellaceae</taxon>
        <taxon>Prevotella</taxon>
    </lineage>
</organism>
<dbReference type="InterPro" id="IPR036412">
    <property type="entry name" value="HAD-like_sf"/>
</dbReference>
<dbReference type="InterPro" id="IPR050155">
    <property type="entry name" value="HAD-like_hydrolase_sf"/>
</dbReference>
<dbReference type="InterPro" id="IPR023214">
    <property type="entry name" value="HAD_sf"/>
</dbReference>
<dbReference type="SFLD" id="SFLDG01135">
    <property type="entry name" value="C1.5.6:_HAD__Beta-PGM__Phospha"/>
    <property type="match status" value="1"/>
</dbReference>
<keyword evidence="5" id="KW-0472">Membrane</keyword>
<dbReference type="EMBL" id="LRQG01000263">
    <property type="protein sequence ID" value="KXA32000.1"/>
    <property type="molecule type" value="Genomic_DNA"/>
</dbReference>
<keyword evidence="5" id="KW-1133">Transmembrane helix</keyword>
<dbReference type="FunFam" id="3.40.50.1000:FF:000022">
    <property type="entry name" value="Phosphoglycolate phosphatase"/>
    <property type="match status" value="1"/>
</dbReference>
<protein>
    <recommendedName>
        <fullName evidence="4">phosphoglycolate phosphatase</fullName>
        <ecNumber evidence="4">3.1.3.18</ecNumber>
    </recommendedName>
</protein>
<dbReference type="Pfam" id="PF13419">
    <property type="entry name" value="HAD_2"/>
    <property type="match status" value="1"/>
</dbReference>
<dbReference type="SFLD" id="SFLDS00003">
    <property type="entry name" value="Haloacid_Dehalogenase"/>
    <property type="match status" value="1"/>
</dbReference>
<sequence>MTIKTIFSNIRTWLKQLSFRTGVIVLLMCIPFYIISFAQMLLPLSVGTKGVLWAVFFGLAKACQYGGLTILGVEGYKRLKNKFRKQDDSAQRKQNGRPIRLIIFDFDGTLGDSQQLITDTMLETIDKMGLEKRTREACASTIGLPLAKCFSAIIPMSDDKADECAEVYSDIFKWNNIPGAVPPFPNVIETIKKLKQKGISLSIASSRHHHSLNQFVNEMKLEDCFTYIIGADDVVHPKPESEPIEKTLAHYGLQADETLMVGDTKFDILMGRNGGTRTCGVTYGNGTADELKNAGADMIIDDIADLLQIVAHNAN</sequence>
<dbReference type="SFLD" id="SFLDG01129">
    <property type="entry name" value="C1.5:_HAD__Beta-PGM__Phosphata"/>
    <property type="match status" value="1"/>
</dbReference>
<dbReference type="GO" id="GO:0006281">
    <property type="term" value="P:DNA repair"/>
    <property type="evidence" value="ECO:0007669"/>
    <property type="project" value="TreeGrafter"/>
</dbReference>
<comment type="caution">
    <text evidence="6">The sequence shown here is derived from an EMBL/GenBank/DDBJ whole genome shotgun (WGS) entry which is preliminary data.</text>
</comment>
<comment type="catalytic activity">
    <reaction evidence="1">
        <text>2-phosphoglycolate + H2O = glycolate + phosphate</text>
        <dbReference type="Rhea" id="RHEA:14369"/>
        <dbReference type="ChEBI" id="CHEBI:15377"/>
        <dbReference type="ChEBI" id="CHEBI:29805"/>
        <dbReference type="ChEBI" id="CHEBI:43474"/>
        <dbReference type="ChEBI" id="CHEBI:58033"/>
        <dbReference type="EC" id="3.1.3.18"/>
    </reaction>
</comment>
<dbReference type="EC" id="3.1.3.18" evidence="4"/>
<dbReference type="PATRIC" id="fig|28128.5.peg.2936"/>
<evidence type="ECO:0000256" key="5">
    <source>
        <dbReference type="SAM" id="Phobius"/>
    </source>
</evidence>
<dbReference type="SUPFAM" id="SSF56784">
    <property type="entry name" value="HAD-like"/>
    <property type="match status" value="1"/>
</dbReference>
<keyword evidence="7" id="KW-1185">Reference proteome</keyword>
<name>A0A133PT25_9BACT</name>
<dbReference type="AlphaFoldDB" id="A0A133PT25"/>
<feature type="transmembrane region" description="Helical" evidence="5">
    <location>
        <begin position="50"/>
        <end position="76"/>
    </location>
</feature>
<dbReference type="InterPro" id="IPR041492">
    <property type="entry name" value="HAD_2"/>
</dbReference>